<accession>A0A934VVB6</accession>
<proteinExistence type="predicted"/>
<dbReference type="Proteomes" id="UP000603141">
    <property type="component" value="Unassembled WGS sequence"/>
</dbReference>
<feature type="coiled-coil region" evidence="1">
    <location>
        <begin position="530"/>
        <end position="594"/>
    </location>
</feature>
<comment type="caution">
    <text evidence="6">The sequence shown here is derived from an EMBL/GenBank/DDBJ whole genome shotgun (WGS) entry which is preliminary data.</text>
</comment>
<gene>
    <name evidence="6" type="ORF">JIN85_13330</name>
</gene>
<dbReference type="AlphaFoldDB" id="A0A934VVB6"/>
<dbReference type="RefSeq" id="WP_200271513.1">
    <property type="nucleotide sequence ID" value="NZ_JAENIJ010000021.1"/>
</dbReference>
<evidence type="ECO:0000313" key="6">
    <source>
        <dbReference type="EMBL" id="MBK1883402.1"/>
    </source>
</evidence>
<evidence type="ECO:0000256" key="2">
    <source>
        <dbReference type="SAM" id="MobiDB-lite"/>
    </source>
</evidence>
<evidence type="ECO:0000256" key="1">
    <source>
        <dbReference type="SAM" id="Coils"/>
    </source>
</evidence>
<feature type="compositionally biased region" description="Basic and acidic residues" evidence="2">
    <location>
        <begin position="421"/>
        <end position="443"/>
    </location>
</feature>
<feature type="transmembrane region" description="Helical" evidence="3">
    <location>
        <begin position="606"/>
        <end position="627"/>
    </location>
</feature>
<dbReference type="InterPro" id="IPR019196">
    <property type="entry name" value="ABC_transp_unknown"/>
</dbReference>
<feature type="domain" description="DUF7088" evidence="5">
    <location>
        <begin position="42"/>
        <end position="140"/>
    </location>
</feature>
<feature type="domain" description="ABC-type uncharacterised transport system" evidence="4">
    <location>
        <begin position="176"/>
        <end position="495"/>
    </location>
</feature>
<keyword evidence="3" id="KW-0472">Membrane</keyword>
<evidence type="ECO:0000256" key="3">
    <source>
        <dbReference type="SAM" id="Phobius"/>
    </source>
</evidence>
<evidence type="ECO:0000259" key="4">
    <source>
        <dbReference type="Pfam" id="PF09822"/>
    </source>
</evidence>
<name>A0A934VVB6_9BACT</name>
<keyword evidence="1" id="KW-0175">Coiled coil</keyword>
<evidence type="ECO:0000259" key="5">
    <source>
        <dbReference type="Pfam" id="PF23357"/>
    </source>
</evidence>
<dbReference type="Pfam" id="PF09822">
    <property type="entry name" value="ABC_transp_aux"/>
    <property type="match status" value="1"/>
</dbReference>
<feature type="region of interest" description="Disordered" evidence="2">
    <location>
        <begin position="418"/>
        <end position="443"/>
    </location>
</feature>
<organism evidence="6 7">
    <name type="scientific">Luteolibacter pohnpeiensis</name>
    <dbReference type="NCBI Taxonomy" id="454153"/>
    <lineage>
        <taxon>Bacteria</taxon>
        <taxon>Pseudomonadati</taxon>
        <taxon>Verrucomicrobiota</taxon>
        <taxon>Verrucomicrobiia</taxon>
        <taxon>Verrucomicrobiales</taxon>
        <taxon>Verrucomicrobiaceae</taxon>
        <taxon>Luteolibacter</taxon>
    </lineage>
</organism>
<dbReference type="Pfam" id="PF23357">
    <property type="entry name" value="DUF7088"/>
    <property type="match status" value="1"/>
</dbReference>
<protein>
    <submittedName>
        <fullName evidence="6">Gldg family protein</fullName>
    </submittedName>
</protein>
<dbReference type="EMBL" id="JAENIJ010000021">
    <property type="protein sequence ID" value="MBK1883402.1"/>
    <property type="molecule type" value="Genomic_DNA"/>
</dbReference>
<feature type="transmembrane region" description="Helical" evidence="3">
    <location>
        <begin position="7"/>
        <end position="28"/>
    </location>
</feature>
<reference evidence="6" key="1">
    <citation type="submission" date="2021-01" db="EMBL/GenBank/DDBJ databases">
        <title>Modified the classification status of verrucomicrobia.</title>
        <authorList>
            <person name="Feng X."/>
        </authorList>
    </citation>
    <scope>NUCLEOTIDE SEQUENCE</scope>
    <source>
        <strain evidence="6">KCTC 22041</strain>
    </source>
</reference>
<keyword evidence="3" id="KW-1133">Transmembrane helix</keyword>
<keyword evidence="3" id="KW-0812">Transmembrane</keyword>
<keyword evidence="7" id="KW-1185">Reference proteome</keyword>
<dbReference type="InterPro" id="IPR055396">
    <property type="entry name" value="DUF7088"/>
</dbReference>
<sequence length="636" mass="69614">MKTSRPVTRAAFGIAALVAIAILANWLVSLTSFGNHGADFTENKIHTLSDGTRSILEHLDTPVVIRYYATRNTDYLPEQLKLHMRRVDDLLKEYASLSHGKLRIENLDPQPDTDAEDSANLDGINGQRFNDQNLYFGLAISCLDKTSVLPFLNPNEETMLEYQLSKAISDVSMPTKPVIGVMSALKLGGSPSPMPGQQGMPGWVVYQQLKQSFDVRDIPMDVETIDPKEIKVLLLFHPATISPATEFAVDQYLLGGGTVVACLDPYSVAVQMTAPQNPMMGQQGLPTSSTLPTLLPAWGISFESAKTLADPVHATTLSDNRPGIAVLTLPNSSMPQKDSVITKDLNAVTMFLPGGFTKTGGAGIETQTLIKSSNQAAFVDSMRASRLDPTLNTSLHPTGASYDLVTYLTGKFKTAFPKGKPGSEDKDATAKDDKAADSKDAEAKPTYLKEATATGNVFLIADVDAFYDNFAYNVQNFGGMQMATPINGNITLLFNILDQATGSKYLIGSRSRSAVQRPFTVIQKMEADFNKSVGAKIEEFQEKQKAAQQKLSALQAQKSRSSELYLSPEQEAEIQKLREEQVNYSRMIRDQQKELRRQKDALAGKITLINVATMPLLVILFGLGLFIKRRSSTRAR</sequence>
<evidence type="ECO:0000313" key="7">
    <source>
        <dbReference type="Proteomes" id="UP000603141"/>
    </source>
</evidence>